<dbReference type="HOGENOM" id="CLU_1650240_0_0_10"/>
<proteinExistence type="predicted"/>
<name>H1Y444_9SPHI</name>
<reference evidence="1" key="1">
    <citation type="submission" date="2011-09" db="EMBL/GenBank/DDBJ databases">
        <title>The permanent draft genome of Mucilaginibacter paludis DSM 18603.</title>
        <authorList>
            <consortium name="US DOE Joint Genome Institute (JGI-PGF)"/>
            <person name="Lucas S."/>
            <person name="Han J."/>
            <person name="Lapidus A."/>
            <person name="Bruce D."/>
            <person name="Goodwin L."/>
            <person name="Pitluck S."/>
            <person name="Peters L."/>
            <person name="Kyrpides N."/>
            <person name="Mavromatis K."/>
            <person name="Ivanova N."/>
            <person name="Mikhailova N."/>
            <person name="Held B."/>
            <person name="Detter J.C."/>
            <person name="Tapia R."/>
            <person name="Han C."/>
            <person name="Land M."/>
            <person name="Hauser L."/>
            <person name="Markowitz V."/>
            <person name="Cheng J.-F."/>
            <person name="Hugenholtz P."/>
            <person name="Woyke T."/>
            <person name="Wu D."/>
            <person name="Tindall B."/>
            <person name="Brambilla E."/>
            <person name="Klenk H.-P."/>
            <person name="Eisen J.A."/>
        </authorList>
    </citation>
    <scope>NUCLEOTIDE SEQUENCE [LARGE SCALE GENOMIC DNA]</scope>
    <source>
        <strain evidence="1">DSM 18603</strain>
    </source>
</reference>
<keyword evidence="2" id="KW-1185">Reference proteome</keyword>
<dbReference type="STRING" id="714943.Mucpa_0588"/>
<protein>
    <submittedName>
        <fullName evidence="1">Uncharacterized protein</fullName>
    </submittedName>
</protein>
<organism evidence="1 2">
    <name type="scientific">Mucilaginibacter paludis DSM 18603</name>
    <dbReference type="NCBI Taxonomy" id="714943"/>
    <lineage>
        <taxon>Bacteria</taxon>
        <taxon>Pseudomonadati</taxon>
        <taxon>Bacteroidota</taxon>
        <taxon>Sphingobacteriia</taxon>
        <taxon>Sphingobacteriales</taxon>
        <taxon>Sphingobacteriaceae</taxon>
        <taxon>Mucilaginibacter</taxon>
    </lineage>
</organism>
<dbReference type="OrthoDB" id="791737at2"/>
<dbReference type="EMBL" id="CM001403">
    <property type="protein sequence ID" value="EHQ24780.1"/>
    <property type="molecule type" value="Genomic_DNA"/>
</dbReference>
<dbReference type="RefSeq" id="WP_008504353.1">
    <property type="nucleotide sequence ID" value="NZ_CM001403.1"/>
</dbReference>
<accession>H1Y444</accession>
<evidence type="ECO:0000313" key="1">
    <source>
        <dbReference type="EMBL" id="EHQ24780.1"/>
    </source>
</evidence>
<dbReference type="AlphaFoldDB" id="H1Y444"/>
<evidence type="ECO:0000313" key="2">
    <source>
        <dbReference type="Proteomes" id="UP000002774"/>
    </source>
</evidence>
<gene>
    <name evidence="1" type="ORF">Mucpa_0588</name>
</gene>
<dbReference type="Proteomes" id="UP000002774">
    <property type="component" value="Chromosome"/>
</dbReference>
<sequence>MENTIHPHSNLLKITDQQWINLVELLTENVLALNSRTLSSVEIMYRADGHFPVYLFRLTSTLEDPEDQDLMPQVSGFSFGYDTDIDDEVYIQPLSPDGYWEKFLDDIGITHIFTTNNVGMKKLYKFLSEDLKIWNDEVPAQIIIPEPNVWRTLLVEQQIK</sequence>